<dbReference type="NCBIfam" id="TIGR01346">
    <property type="entry name" value="isocit_lyase"/>
    <property type="match status" value="1"/>
</dbReference>
<dbReference type="InterPro" id="IPR015813">
    <property type="entry name" value="Pyrv/PenolPyrv_kinase-like_dom"/>
</dbReference>
<dbReference type="InterPro" id="IPR040442">
    <property type="entry name" value="Pyrv_kinase-like_dom_sf"/>
</dbReference>
<evidence type="ECO:0000256" key="9">
    <source>
        <dbReference type="PIRSR" id="PIRSR001362-1"/>
    </source>
</evidence>
<keyword evidence="5" id="KW-0816">Tricarboxylic acid cycle</keyword>
<keyword evidence="6 12" id="KW-0456">Lyase</keyword>
<comment type="caution">
    <text evidence="12">The sequence shown here is derived from an EMBL/GenBank/DDBJ whole genome shotgun (WGS) entry which is preliminary data.</text>
</comment>
<evidence type="ECO:0000313" key="12">
    <source>
        <dbReference type="EMBL" id="MCK6256058.1"/>
    </source>
</evidence>
<comment type="catalytic activity">
    <reaction evidence="7">
        <text>D-threo-isocitrate = glyoxylate + succinate</text>
        <dbReference type="Rhea" id="RHEA:13245"/>
        <dbReference type="ChEBI" id="CHEBI:15562"/>
        <dbReference type="ChEBI" id="CHEBI:30031"/>
        <dbReference type="ChEBI" id="CHEBI:36655"/>
        <dbReference type="EC" id="4.1.3.1"/>
    </reaction>
</comment>
<evidence type="ECO:0000256" key="1">
    <source>
        <dbReference type="ARBA" id="ARBA00004793"/>
    </source>
</evidence>
<feature type="active site" description="Proton acceptor" evidence="9">
    <location>
        <position position="186"/>
    </location>
</feature>
<dbReference type="Proteomes" id="UP001139011">
    <property type="component" value="Unassembled WGS sequence"/>
</dbReference>
<sequence length="426" mass="47141">MNQKDTAAQINENWKVKRWEGIERTYTAEDVAKLRGSVQIEHTLAKRGAERLWKSLQDENYVHALGALTGNQAVQQVKAGLKAIYLSGWQVAADANLSGHMYPDQSLYPANSVPNVVKKINQALQRADQIEFSEGKTDIDWFVPIVADAEAGFGGALNVFEMMKAMIEAGASGVHFEDQLSSEKKCGHLGGKVLLPTQQAVRHLVSARLAADVMGVDTILIARTDANAANLITSDVDPYDHQFLTGDRTTEGFYRTNAGIDQAIARGLAYAPYADLIWCETSEPNLEEAQKFADAIHERFPGKMLAYNCSPSFNWKKKLDDETIATFQQQIASMGYKFQFVTLAGFHTLNHSMFELAKEYKTRGMAAYSELQQREFANEKDGYTATRHQREVGTGYFDEVAQAVSGGHSSTTALKGSTEEEQFTIA</sequence>
<evidence type="ECO:0000256" key="11">
    <source>
        <dbReference type="PIRSR" id="PIRSR001362-3"/>
    </source>
</evidence>
<evidence type="ECO:0000256" key="2">
    <source>
        <dbReference type="ARBA" id="ARBA00005704"/>
    </source>
</evidence>
<dbReference type="PROSITE" id="PS00161">
    <property type="entry name" value="ISOCITRATE_LYASE"/>
    <property type="match status" value="1"/>
</dbReference>
<comment type="similarity">
    <text evidence="2">Belongs to the isocitrate lyase/PEP mutase superfamily. Isocitrate lyase family.</text>
</comment>
<name>A0A9X1XAY8_9BACL</name>
<dbReference type="AlphaFoldDB" id="A0A9X1XAY8"/>
<reference evidence="12" key="1">
    <citation type="submission" date="2021-09" db="EMBL/GenBank/DDBJ databases">
        <title>Genome analysis of Fictibacillus sp. KIGAM418 isolated from marine sediment.</title>
        <authorList>
            <person name="Seo M.-J."/>
            <person name="Cho E.-S."/>
            <person name="Hwang C.Y."/>
        </authorList>
    </citation>
    <scope>NUCLEOTIDE SEQUENCE</scope>
    <source>
        <strain evidence="12">KIGAM418</strain>
    </source>
</reference>
<gene>
    <name evidence="12" type="primary">aceA</name>
    <name evidence="12" type="ORF">LCY76_05500</name>
</gene>
<dbReference type="EC" id="4.1.3.1" evidence="3 8"/>
<dbReference type="GO" id="GO:0046872">
    <property type="term" value="F:metal ion binding"/>
    <property type="evidence" value="ECO:0007669"/>
    <property type="project" value="UniProtKB-KW"/>
</dbReference>
<evidence type="ECO:0000256" key="4">
    <source>
        <dbReference type="ARBA" id="ARBA00022435"/>
    </source>
</evidence>
<evidence type="ECO:0000313" key="13">
    <source>
        <dbReference type="Proteomes" id="UP001139011"/>
    </source>
</evidence>
<evidence type="ECO:0000256" key="6">
    <source>
        <dbReference type="ARBA" id="ARBA00023239"/>
    </source>
</evidence>
<dbReference type="GO" id="GO:0006097">
    <property type="term" value="P:glyoxylate cycle"/>
    <property type="evidence" value="ECO:0007669"/>
    <property type="project" value="UniProtKB-KW"/>
</dbReference>
<keyword evidence="11" id="KW-0479">Metal-binding</keyword>
<feature type="binding site" evidence="10">
    <location>
        <position position="342"/>
    </location>
    <ligand>
        <name>substrate</name>
    </ligand>
</feature>
<evidence type="ECO:0000256" key="5">
    <source>
        <dbReference type="ARBA" id="ARBA00022532"/>
    </source>
</evidence>
<feature type="binding site" evidence="10">
    <location>
        <begin position="308"/>
        <end position="312"/>
    </location>
    <ligand>
        <name>substrate</name>
    </ligand>
</feature>
<evidence type="ECO:0000256" key="10">
    <source>
        <dbReference type="PIRSR" id="PIRSR001362-2"/>
    </source>
</evidence>
<dbReference type="FunFam" id="3.20.20.60:FF:000005">
    <property type="entry name" value="Isocitrate lyase"/>
    <property type="match status" value="1"/>
</dbReference>
<comment type="pathway">
    <text evidence="1">Carbohydrate metabolism; glyoxylate cycle; (S)-malate from isocitrate: step 1/2.</text>
</comment>
<feature type="binding site" evidence="10">
    <location>
        <begin position="187"/>
        <end position="188"/>
    </location>
    <ligand>
        <name>substrate</name>
    </ligand>
</feature>
<dbReference type="Pfam" id="PF00463">
    <property type="entry name" value="ICL"/>
    <property type="match status" value="2"/>
</dbReference>
<evidence type="ECO:0000256" key="3">
    <source>
        <dbReference type="ARBA" id="ARBA00012909"/>
    </source>
</evidence>
<evidence type="ECO:0000256" key="7">
    <source>
        <dbReference type="ARBA" id="ARBA00023531"/>
    </source>
</evidence>
<proteinExistence type="inferred from homology"/>
<dbReference type="GO" id="GO:0004451">
    <property type="term" value="F:isocitrate lyase activity"/>
    <property type="evidence" value="ECO:0007669"/>
    <property type="project" value="UniProtKB-UniRule"/>
</dbReference>
<organism evidence="12 13">
    <name type="scientific">Fictibacillus marinisediminis</name>
    <dbReference type="NCBI Taxonomy" id="2878389"/>
    <lineage>
        <taxon>Bacteria</taxon>
        <taxon>Bacillati</taxon>
        <taxon>Bacillota</taxon>
        <taxon>Bacilli</taxon>
        <taxon>Bacillales</taxon>
        <taxon>Fictibacillaceae</taxon>
        <taxon>Fictibacillus</taxon>
    </lineage>
</organism>
<feature type="binding site" evidence="11">
    <location>
        <position position="148"/>
    </location>
    <ligand>
        <name>Mg(2+)</name>
        <dbReference type="ChEBI" id="CHEBI:18420"/>
    </ligand>
</feature>
<keyword evidence="11" id="KW-0460">Magnesium</keyword>
<dbReference type="RefSeq" id="WP_248251780.1">
    <property type="nucleotide sequence ID" value="NZ_JAIWJX010000002.1"/>
</dbReference>
<dbReference type="PIRSF" id="PIRSF001362">
    <property type="entry name" value="Isocit_lyase"/>
    <property type="match status" value="1"/>
</dbReference>
<keyword evidence="13" id="KW-1185">Reference proteome</keyword>
<dbReference type="InterPro" id="IPR018523">
    <property type="entry name" value="Isocitrate_lyase_ph_CS"/>
</dbReference>
<dbReference type="CDD" id="cd00377">
    <property type="entry name" value="ICL_PEPM"/>
    <property type="match status" value="1"/>
</dbReference>
<dbReference type="GO" id="GO:0006099">
    <property type="term" value="P:tricarboxylic acid cycle"/>
    <property type="evidence" value="ECO:0007669"/>
    <property type="project" value="UniProtKB-UniRule"/>
</dbReference>
<dbReference type="InterPro" id="IPR039556">
    <property type="entry name" value="ICL/PEPM"/>
</dbReference>
<dbReference type="SUPFAM" id="SSF51621">
    <property type="entry name" value="Phosphoenolpyruvate/pyruvate domain"/>
    <property type="match status" value="1"/>
</dbReference>
<feature type="binding site" evidence="10">
    <location>
        <begin position="87"/>
        <end position="89"/>
    </location>
    <ligand>
        <name>substrate</name>
    </ligand>
</feature>
<dbReference type="PANTHER" id="PTHR21631">
    <property type="entry name" value="ISOCITRATE LYASE/MALATE SYNTHASE"/>
    <property type="match status" value="1"/>
</dbReference>
<comment type="cofactor">
    <cofactor evidence="11">
        <name>Mg(2+)</name>
        <dbReference type="ChEBI" id="CHEBI:18420"/>
    </cofactor>
    <text evidence="11">Can also use Mn(2+) ion.</text>
</comment>
<dbReference type="InterPro" id="IPR006254">
    <property type="entry name" value="Isocitrate_lyase"/>
</dbReference>
<feature type="binding site" evidence="10">
    <location>
        <position position="223"/>
    </location>
    <ligand>
        <name>substrate</name>
    </ligand>
</feature>
<dbReference type="Gene3D" id="3.20.20.60">
    <property type="entry name" value="Phosphoenolpyruvate-binding domains"/>
    <property type="match status" value="1"/>
</dbReference>
<dbReference type="EMBL" id="JAIWJX010000002">
    <property type="protein sequence ID" value="MCK6256058.1"/>
    <property type="molecule type" value="Genomic_DNA"/>
</dbReference>
<evidence type="ECO:0000256" key="8">
    <source>
        <dbReference type="NCBIfam" id="TIGR01346"/>
    </source>
</evidence>
<protein>
    <recommendedName>
        <fullName evidence="3 8">Isocitrate lyase</fullName>
        <ecNumber evidence="3 8">4.1.3.1</ecNumber>
    </recommendedName>
</protein>
<keyword evidence="4" id="KW-0329">Glyoxylate bypass</keyword>
<dbReference type="NCBIfam" id="NF011645">
    <property type="entry name" value="PRK15063.1"/>
    <property type="match status" value="1"/>
</dbReference>
<accession>A0A9X1XAY8</accession>
<dbReference type="PANTHER" id="PTHR21631:SF3">
    <property type="entry name" value="BIFUNCTIONAL GLYOXYLATE CYCLE PROTEIN"/>
    <property type="match status" value="1"/>
</dbReference>